<protein>
    <submittedName>
        <fullName evidence="1">Uncharacterized protein</fullName>
    </submittedName>
</protein>
<accession>A0AAE1AHV3</accession>
<comment type="caution">
    <text evidence="1">The sequence shown here is derived from an EMBL/GenBank/DDBJ whole genome shotgun (WGS) entry which is preliminary data.</text>
</comment>
<evidence type="ECO:0000313" key="2">
    <source>
        <dbReference type="Proteomes" id="UP001283361"/>
    </source>
</evidence>
<evidence type="ECO:0000313" key="1">
    <source>
        <dbReference type="EMBL" id="KAK3787406.1"/>
    </source>
</evidence>
<dbReference type="Proteomes" id="UP001283361">
    <property type="component" value="Unassembled WGS sequence"/>
</dbReference>
<keyword evidence="2" id="KW-1185">Reference proteome</keyword>
<organism evidence="1 2">
    <name type="scientific">Elysia crispata</name>
    <name type="common">lettuce slug</name>
    <dbReference type="NCBI Taxonomy" id="231223"/>
    <lineage>
        <taxon>Eukaryota</taxon>
        <taxon>Metazoa</taxon>
        <taxon>Spiralia</taxon>
        <taxon>Lophotrochozoa</taxon>
        <taxon>Mollusca</taxon>
        <taxon>Gastropoda</taxon>
        <taxon>Heterobranchia</taxon>
        <taxon>Euthyneura</taxon>
        <taxon>Panpulmonata</taxon>
        <taxon>Sacoglossa</taxon>
        <taxon>Placobranchoidea</taxon>
        <taxon>Plakobranchidae</taxon>
        <taxon>Elysia</taxon>
    </lineage>
</organism>
<reference evidence="1" key="1">
    <citation type="journal article" date="2023" name="G3 (Bethesda)">
        <title>A reference genome for the long-term kleptoplast-retaining sea slug Elysia crispata morphotype clarki.</title>
        <authorList>
            <person name="Eastman K.E."/>
            <person name="Pendleton A.L."/>
            <person name="Shaikh M.A."/>
            <person name="Suttiyut T."/>
            <person name="Ogas R."/>
            <person name="Tomko P."/>
            <person name="Gavelis G."/>
            <person name="Widhalm J.R."/>
            <person name="Wisecaver J.H."/>
        </authorList>
    </citation>
    <scope>NUCLEOTIDE SEQUENCE</scope>
    <source>
        <strain evidence="1">ECLA1</strain>
    </source>
</reference>
<sequence>MALGTSTRPDNLKESSSIHSPLYLLHTRPPLRCVSLSALYWRARQRSVYSRPALARREPASPSQYGAWRLRQPQLALSWQQVLPITGKPFCRFW</sequence>
<dbReference type="EMBL" id="JAWDGP010001865">
    <property type="protein sequence ID" value="KAK3787406.1"/>
    <property type="molecule type" value="Genomic_DNA"/>
</dbReference>
<proteinExistence type="predicted"/>
<gene>
    <name evidence="1" type="ORF">RRG08_032362</name>
</gene>
<name>A0AAE1AHV3_9GAST</name>
<dbReference type="AlphaFoldDB" id="A0AAE1AHV3"/>